<accession>A0A1R1XX87</accession>
<keyword evidence="2" id="KW-1185">Reference proteome</keyword>
<dbReference type="OrthoDB" id="271604at2759"/>
<comment type="caution">
    <text evidence="1">The sequence shown here is derived from an EMBL/GenBank/DDBJ whole genome shotgun (WGS) entry which is preliminary data.</text>
</comment>
<proteinExistence type="predicted"/>
<dbReference type="AlphaFoldDB" id="A0A1R1XX87"/>
<sequence>MIYIGILEGAIYVAVVYVFTHFKSIIDLLSGPIYVDHLQDQNTFLILRDDFKSCLYSTASIRNYIIGPITEETNFFGVPCTAGLWTSHILCNLLGFPDISAAINIKAKRKGKYKVIKN</sequence>
<reference evidence="2" key="1">
    <citation type="submission" date="2017-01" db="EMBL/GenBank/DDBJ databases">
        <authorList>
            <person name="Wang Y."/>
            <person name="White M."/>
            <person name="Kvist S."/>
            <person name="Moncalvo J.-M."/>
        </authorList>
    </citation>
    <scope>NUCLEOTIDE SEQUENCE [LARGE SCALE GENOMIC DNA]</scope>
    <source>
        <strain evidence="2">ID-206-W2</strain>
    </source>
</reference>
<protein>
    <submittedName>
        <fullName evidence="1">Uncharacterized protein</fullName>
    </submittedName>
</protein>
<gene>
    <name evidence="1" type="ORF">AYI69_g6690</name>
</gene>
<organism evidence="1 2">
    <name type="scientific">Smittium culicis</name>
    <dbReference type="NCBI Taxonomy" id="133412"/>
    <lineage>
        <taxon>Eukaryota</taxon>
        <taxon>Fungi</taxon>
        <taxon>Fungi incertae sedis</taxon>
        <taxon>Zoopagomycota</taxon>
        <taxon>Kickxellomycotina</taxon>
        <taxon>Harpellomycetes</taxon>
        <taxon>Harpellales</taxon>
        <taxon>Legeriomycetaceae</taxon>
        <taxon>Smittium</taxon>
    </lineage>
</organism>
<evidence type="ECO:0000313" key="1">
    <source>
        <dbReference type="EMBL" id="OMJ19292.1"/>
    </source>
</evidence>
<dbReference type="Proteomes" id="UP000187429">
    <property type="component" value="Unassembled WGS sequence"/>
</dbReference>
<evidence type="ECO:0000313" key="2">
    <source>
        <dbReference type="Proteomes" id="UP000187429"/>
    </source>
</evidence>
<name>A0A1R1XX87_9FUNG</name>
<dbReference type="EMBL" id="LSSM01003050">
    <property type="protein sequence ID" value="OMJ19292.1"/>
    <property type="molecule type" value="Genomic_DNA"/>
</dbReference>